<accession>A0A444JA40</accession>
<keyword evidence="3" id="KW-1185">Reference proteome</keyword>
<dbReference type="Gene3D" id="3.40.50.720">
    <property type="entry name" value="NAD(P)-binding Rossmann-like Domain"/>
    <property type="match status" value="1"/>
</dbReference>
<dbReference type="EC" id="6.3.2.-" evidence="2"/>
<dbReference type="InterPro" id="IPR000713">
    <property type="entry name" value="Mur_ligase_N"/>
</dbReference>
<protein>
    <submittedName>
        <fullName evidence="2">Mur ligase family, catalytic domain</fullName>
        <ecNumber evidence="2">6.3.2.-</ecNumber>
    </submittedName>
</protein>
<dbReference type="Proteomes" id="UP000288892">
    <property type="component" value="Unassembled WGS sequence"/>
</dbReference>
<evidence type="ECO:0000313" key="2">
    <source>
        <dbReference type="EMBL" id="RWX49943.1"/>
    </source>
</evidence>
<organism evidence="2 3">
    <name type="scientific">Candidatus Electrothrix marina</name>
    <dbReference type="NCBI Taxonomy" id="1859130"/>
    <lineage>
        <taxon>Bacteria</taxon>
        <taxon>Pseudomonadati</taxon>
        <taxon>Thermodesulfobacteriota</taxon>
        <taxon>Desulfobulbia</taxon>
        <taxon>Desulfobulbales</taxon>
        <taxon>Desulfobulbaceae</taxon>
        <taxon>Candidatus Electrothrix</taxon>
    </lineage>
</organism>
<proteinExistence type="predicted"/>
<gene>
    <name evidence="2" type="ORF">VU01_14253</name>
</gene>
<feature type="non-terminal residue" evidence="2">
    <location>
        <position position="50"/>
    </location>
</feature>
<keyword evidence="2" id="KW-0436">Ligase</keyword>
<evidence type="ECO:0000259" key="1">
    <source>
        <dbReference type="Pfam" id="PF01225"/>
    </source>
</evidence>
<evidence type="ECO:0000313" key="3">
    <source>
        <dbReference type="Proteomes" id="UP000288892"/>
    </source>
</evidence>
<name>A0A444JA40_9BACT</name>
<reference evidence="2 3" key="1">
    <citation type="submission" date="2017-01" db="EMBL/GenBank/DDBJ databases">
        <title>The cable genome- insights into the physiology and evolution of filamentous bacteria capable of sulfide oxidation via long distance electron transfer.</title>
        <authorList>
            <person name="Schreiber L."/>
            <person name="Bjerg J.T."/>
            <person name="Boggild A."/>
            <person name="Van De Vossenberg J."/>
            <person name="Meysman F."/>
            <person name="Nielsen L.P."/>
            <person name="Schramm A."/>
            <person name="Kjeldsen K.U."/>
        </authorList>
    </citation>
    <scope>NUCLEOTIDE SEQUENCE [LARGE SCALE GENOMIC DNA]</scope>
    <source>
        <strain evidence="2">A5</strain>
    </source>
</reference>
<dbReference type="SUPFAM" id="SSF51984">
    <property type="entry name" value="MurCD N-terminal domain"/>
    <property type="match status" value="1"/>
</dbReference>
<dbReference type="AlphaFoldDB" id="A0A444JA40"/>
<dbReference type="GO" id="GO:0016881">
    <property type="term" value="F:acid-amino acid ligase activity"/>
    <property type="evidence" value="ECO:0007669"/>
    <property type="project" value="InterPro"/>
</dbReference>
<feature type="domain" description="Mur ligase N-terminal catalytic" evidence="1">
    <location>
        <begin position="18"/>
        <end position="49"/>
    </location>
</feature>
<sequence>MTARLDPQLNVAPDDIRHIHIMGICGTGMAAIAGMLKESGYRVTGSDQNV</sequence>
<dbReference type="Pfam" id="PF01225">
    <property type="entry name" value="Mur_ligase"/>
    <property type="match status" value="1"/>
</dbReference>
<comment type="caution">
    <text evidence="2">The sequence shown here is derived from an EMBL/GenBank/DDBJ whole genome shotgun (WGS) entry which is preliminary data.</text>
</comment>
<dbReference type="EMBL" id="MTKS01000425">
    <property type="protein sequence ID" value="RWX49943.1"/>
    <property type="molecule type" value="Genomic_DNA"/>
</dbReference>